<evidence type="ECO:0000313" key="1">
    <source>
        <dbReference type="EMBL" id="MDC0710662.1"/>
    </source>
</evidence>
<accession>A0ABT5DAH0</accession>
<sequence>MSLENHKKLVRRYFEEVIDGRADVLDELFTPGCVIHRLELPEPIQGLEQMRMFLEMSRYSIQQTRTTLHRLVAEGDTVAAHLTHHVTFAGMISTPFGAKDVAGQSVQWSAMVFFRIADGKIAEEWVNRDELGILAQVGLVQRP</sequence>
<comment type="caution">
    <text evidence="1">The sequence shown here is derived from an EMBL/GenBank/DDBJ whole genome shotgun (WGS) entry which is preliminary data.</text>
</comment>
<gene>
    <name evidence="1" type="ORF">POL68_19455</name>
</gene>
<dbReference type="SUPFAM" id="SSF54427">
    <property type="entry name" value="NTF2-like"/>
    <property type="match status" value="1"/>
</dbReference>
<dbReference type="Gene3D" id="3.10.450.50">
    <property type="match status" value="1"/>
</dbReference>
<dbReference type="InterPro" id="IPR009959">
    <property type="entry name" value="Cyclase_SnoaL-like"/>
</dbReference>
<dbReference type="InterPro" id="IPR032710">
    <property type="entry name" value="NTF2-like_dom_sf"/>
</dbReference>
<name>A0ABT5DAH0_9BACT</name>
<dbReference type="PANTHER" id="PTHR38436">
    <property type="entry name" value="POLYKETIDE CYCLASE SNOAL-LIKE DOMAIN"/>
    <property type="match status" value="1"/>
</dbReference>
<dbReference type="Pfam" id="PF07366">
    <property type="entry name" value="SnoaL"/>
    <property type="match status" value="1"/>
</dbReference>
<organism evidence="1 2">
    <name type="scientific">Stigmatella ashevillensis</name>
    <dbReference type="NCBI Taxonomy" id="2995309"/>
    <lineage>
        <taxon>Bacteria</taxon>
        <taxon>Pseudomonadati</taxon>
        <taxon>Myxococcota</taxon>
        <taxon>Myxococcia</taxon>
        <taxon>Myxococcales</taxon>
        <taxon>Cystobacterineae</taxon>
        <taxon>Archangiaceae</taxon>
        <taxon>Stigmatella</taxon>
    </lineage>
</organism>
<keyword evidence="2" id="KW-1185">Reference proteome</keyword>
<dbReference type="EMBL" id="JAQNDM010000002">
    <property type="protein sequence ID" value="MDC0710662.1"/>
    <property type="molecule type" value="Genomic_DNA"/>
</dbReference>
<dbReference type="RefSeq" id="WP_272140317.1">
    <property type="nucleotide sequence ID" value="NZ_JAQNDM010000002.1"/>
</dbReference>
<dbReference type="Proteomes" id="UP001221838">
    <property type="component" value="Unassembled WGS sequence"/>
</dbReference>
<dbReference type="PANTHER" id="PTHR38436:SF1">
    <property type="entry name" value="ESTER CYCLASE"/>
    <property type="match status" value="1"/>
</dbReference>
<reference evidence="1 2" key="1">
    <citation type="submission" date="2022-11" db="EMBL/GenBank/DDBJ databases">
        <title>Minimal conservation of predation-associated metabolite biosynthetic gene clusters underscores biosynthetic potential of Myxococcota including descriptions for ten novel species: Archangium lansinium sp. nov., Myxococcus landrumus sp. nov., Nannocystis bai.</title>
        <authorList>
            <person name="Ahearne A."/>
            <person name="Stevens C."/>
            <person name="Dowd S."/>
        </authorList>
    </citation>
    <scope>NUCLEOTIDE SEQUENCE [LARGE SCALE GENOMIC DNA]</scope>
    <source>
        <strain evidence="1 2">NCWAL01</strain>
    </source>
</reference>
<protein>
    <submittedName>
        <fullName evidence="1">Ester cyclase</fullName>
    </submittedName>
</protein>
<evidence type="ECO:0000313" key="2">
    <source>
        <dbReference type="Proteomes" id="UP001221838"/>
    </source>
</evidence>
<proteinExistence type="predicted"/>